<keyword evidence="6" id="KW-0067">ATP-binding</keyword>
<evidence type="ECO:0000256" key="2">
    <source>
        <dbReference type="ARBA" id="ARBA00013166"/>
    </source>
</evidence>
<evidence type="ECO:0000256" key="4">
    <source>
        <dbReference type="ARBA" id="ARBA00022598"/>
    </source>
</evidence>
<evidence type="ECO:0000256" key="5">
    <source>
        <dbReference type="ARBA" id="ARBA00022741"/>
    </source>
</evidence>
<reference evidence="12" key="1">
    <citation type="submission" date="2020-07" db="EMBL/GenBank/DDBJ databases">
        <title>Multicomponent nature underlies the extraordinary mechanical properties of spider dragline silk.</title>
        <authorList>
            <person name="Kono N."/>
            <person name="Nakamura H."/>
            <person name="Mori M."/>
            <person name="Yoshida Y."/>
            <person name="Ohtoshi R."/>
            <person name="Malay A.D."/>
            <person name="Moran D.A.P."/>
            <person name="Tomita M."/>
            <person name="Numata K."/>
            <person name="Arakawa K."/>
        </authorList>
    </citation>
    <scope>NUCLEOTIDE SEQUENCE</scope>
</reference>
<dbReference type="InterPro" id="IPR012340">
    <property type="entry name" value="NA-bd_OB-fold"/>
</dbReference>
<comment type="caution">
    <text evidence="12">The sequence shown here is derived from an EMBL/GenBank/DDBJ whole genome shotgun (WGS) entry which is preliminary data.</text>
</comment>
<keyword evidence="4 12" id="KW-0436">Ligase</keyword>
<dbReference type="GO" id="GO:0004824">
    <property type="term" value="F:lysine-tRNA ligase activity"/>
    <property type="evidence" value="ECO:0007669"/>
    <property type="project" value="UniProtKB-EC"/>
</dbReference>
<dbReference type="EMBL" id="BMAO01012764">
    <property type="protein sequence ID" value="GFQ83799.1"/>
    <property type="molecule type" value="Genomic_DNA"/>
</dbReference>
<evidence type="ECO:0000256" key="3">
    <source>
        <dbReference type="ARBA" id="ARBA00015745"/>
    </source>
</evidence>
<dbReference type="GO" id="GO:0000049">
    <property type="term" value="F:tRNA binding"/>
    <property type="evidence" value="ECO:0007669"/>
    <property type="project" value="TreeGrafter"/>
</dbReference>
<dbReference type="Gene3D" id="2.40.50.140">
    <property type="entry name" value="Nucleic acid-binding proteins"/>
    <property type="match status" value="1"/>
</dbReference>
<evidence type="ECO:0000256" key="9">
    <source>
        <dbReference type="ARBA" id="ARBA00030563"/>
    </source>
</evidence>
<evidence type="ECO:0000313" key="12">
    <source>
        <dbReference type="EMBL" id="GFQ83799.1"/>
    </source>
</evidence>
<dbReference type="EC" id="6.1.1.6" evidence="2"/>
<dbReference type="PANTHER" id="PTHR42918">
    <property type="entry name" value="LYSYL-TRNA SYNTHETASE"/>
    <property type="match status" value="1"/>
</dbReference>
<keyword evidence="13" id="KW-1185">Reference proteome</keyword>
<gene>
    <name evidence="12" type="primary">kars-1</name>
    <name evidence="12" type="ORF">TNCT_34671</name>
</gene>
<dbReference type="Proteomes" id="UP000887116">
    <property type="component" value="Unassembled WGS sequence"/>
</dbReference>
<dbReference type="FunFam" id="2.40.50.140:FF:000050">
    <property type="entry name" value="Lysine--tRNA ligase"/>
    <property type="match status" value="1"/>
</dbReference>
<dbReference type="GO" id="GO:0006430">
    <property type="term" value="P:lysyl-tRNA aminoacylation"/>
    <property type="evidence" value="ECO:0007669"/>
    <property type="project" value="TreeGrafter"/>
</dbReference>
<dbReference type="SUPFAM" id="SSF50249">
    <property type="entry name" value="Nucleic acid-binding proteins"/>
    <property type="match status" value="1"/>
</dbReference>
<evidence type="ECO:0000259" key="11">
    <source>
        <dbReference type="Pfam" id="PF01336"/>
    </source>
</evidence>
<evidence type="ECO:0000256" key="6">
    <source>
        <dbReference type="ARBA" id="ARBA00022840"/>
    </source>
</evidence>
<proteinExistence type="inferred from homology"/>
<protein>
    <recommendedName>
        <fullName evidence="3">Lysine--tRNA ligase</fullName>
        <ecNumber evidence="2">6.1.1.6</ecNumber>
    </recommendedName>
    <alternativeName>
        <fullName evidence="9">Lysyl-tRNA synthetase</fullName>
    </alternativeName>
</protein>
<dbReference type="CDD" id="cd04322">
    <property type="entry name" value="LysRS_N"/>
    <property type="match status" value="1"/>
</dbReference>
<evidence type="ECO:0000256" key="1">
    <source>
        <dbReference type="ARBA" id="ARBA00008226"/>
    </source>
</evidence>
<accession>A0A8X6HC63</accession>
<comment type="similarity">
    <text evidence="1">Belongs to the class-II aminoacyl-tRNA synthetase family.</text>
</comment>
<dbReference type="InterPro" id="IPR044136">
    <property type="entry name" value="Lys-tRNA-ligase_II_N"/>
</dbReference>
<evidence type="ECO:0000256" key="8">
    <source>
        <dbReference type="ARBA" id="ARBA00023146"/>
    </source>
</evidence>
<name>A0A8X6HC63_TRICU</name>
<dbReference type="InterPro" id="IPR004365">
    <property type="entry name" value="NA-bd_OB_tRNA"/>
</dbReference>
<dbReference type="OrthoDB" id="21243at2759"/>
<organism evidence="12 13">
    <name type="scientific">Trichonephila clavata</name>
    <name type="common">Joro spider</name>
    <name type="synonym">Nephila clavata</name>
    <dbReference type="NCBI Taxonomy" id="2740835"/>
    <lineage>
        <taxon>Eukaryota</taxon>
        <taxon>Metazoa</taxon>
        <taxon>Ecdysozoa</taxon>
        <taxon>Arthropoda</taxon>
        <taxon>Chelicerata</taxon>
        <taxon>Arachnida</taxon>
        <taxon>Araneae</taxon>
        <taxon>Araneomorphae</taxon>
        <taxon>Entelegynae</taxon>
        <taxon>Araneoidea</taxon>
        <taxon>Nephilidae</taxon>
        <taxon>Trichonephila</taxon>
    </lineage>
</organism>
<dbReference type="Gene3D" id="3.30.930.10">
    <property type="entry name" value="Bira Bifunctional Protein, Domain 2"/>
    <property type="match status" value="1"/>
</dbReference>
<evidence type="ECO:0000256" key="7">
    <source>
        <dbReference type="ARBA" id="ARBA00022917"/>
    </source>
</evidence>
<evidence type="ECO:0000313" key="13">
    <source>
        <dbReference type="Proteomes" id="UP000887116"/>
    </source>
</evidence>
<dbReference type="PANTHER" id="PTHR42918:SF9">
    <property type="entry name" value="LYSINE--TRNA LIGASE"/>
    <property type="match status" value="1"/>
</dbReference>
<keyword evidence="8" id="KW-0030">Aminoacyl-tRNA synthetase</keyword>
<keyword evidence="5" id="KW-0547">Nucleotide-binding</keyword>
<dbReference type="GO" id="GO:0005524">
    <property type="term" value="F:ATP binding"/>
    <property type="evidence" value="ECO:0007669"/>
    <property type="project" value="UniProtKB-KW"/>
</dbReference>
<dbReference type="InterPro" id="IPR045864">
    <property type="entry name" value="aa-tRNA-synth_II/BPL/LPL"/>
</dbReference>
<sequence length="248" mass="28667">MIFLRSVSSILKSGKFNRFSVILPKAIGTISEKQDENLSEPINATKKVTKEKFSNSAEYHEMRCRQMHQFKKGGGNPYPHDFQITISLEDFINKYANNLEKGLAFKHDIVSVSGRIITIRKSSSKLIFYVLRERKVHLQIIADATSYFSKEEFLEITDIIKRGDVIGIKGYPFRSNSGELSILAINMQIIAPCLRPIPVPYYGLKNNKTRFKERYVDLFMNLSSQEALIIHSNIRTFLRNYLAFHKFF</sequence>
<dbReference type="GO" id="GO:0005829">
    <property type="term" value="C:cytosol"/>
    <property type="evidence" value="ECO:0007669"/>
    <property type="project" value="TreeGrafter"/>
</dbReference>
<feature type="domain" description="OB" evidence="11">
    <location>
        <begin position="110"/>
        <end position="189"/>
    </location>
</feature>
<dbReference type="Pfam" id="PF01336">
    <property type="entry name" value="tRNA_anti-codon"/>
    <property type="match status" value="1"/>
</dbReference>
<comment type="catalytic activity">
    <reaction evidence="10">
        <text>tRNA(Lys) + L-lysine + ATP = L-lysyl-tRNA(Lys) + AMP + diphosphate</text>
        <dbReference type="Rhea" id="RHEA:20792"/>
        <dbReference type="Rhea" id="RHEA-COMP:9696"/>
        <dbReference type="Rhea" id="RHEA-COMP:9697"/>
        <dbReference type="ChEBI" id="CHEBI:30616"/>
        <dbReference type="ChEBI" id="CHEBI:32551"/>
        <dbReference type="ChEBI" id="CHEBI:33019"/>
        <dbReference type="ChEBI" id="CHEBI:78442"/>
        <dbReference type="ChEBI" id="CHEBI:78529"/>
        <dbReference type="ChEBI" id="CHEBI:456215"/>
        <dbReference type="EC" id="6.1.1.6"/>
    </reaction>
</comment>
<keyword evidence="7" id="KW-0648">Protein biosynthesis</keyword>
<evidence type="ECO:0000256" key="10">
    <source>
        <dbReference type="ARBA" id="ARBA00048573"/>
    </source>
</evidence>
<dbReference type="AlphaFoldDB" id="A0A8X6HC63"/>